<dbReference type="Proteomes" id="UP001060275">
    <property type="component" value="Unassembled WGS sequence"/>
</dbReference>
<dbReference type="InterPro" id="IPR050638">
    <property type="entry name" value="AA-Vitamin_Transporters"/>
</dbReference>
<sequence length="302" mass="31668">MRSITDKLSAALSRETVGLWLGLLGVAIFAATLPFTRLAVEELDAGFLTAGRAAGAGILAAMVLLVVRPRMPSKTDFWKLLLISACVVAGFPAFTAVAMTSVDASHGGVVLGVLPLATAAAGALLGKERPSLPFWLAAVAGAAVVTAFALFRGNGGFEAGDLLLAAAVVSAAVGYTYSGQLARTMPGWVVISWALVLALPISVPVTALRWPDNIGSFQPQTWFAFAYVTIMSQYVGFFAWNAGLAMGGVARVSQVQLLQSFLTLAIAATLNFERVGWDTWATAIIVVLIVLVGRRLMVRRSA</sequence>
<feature type="transmembrane region" description="Helical" evidence="6">
    <location>
        <begin position="132"/>
        <end position="151"/>
    </location>
</feature>
<proteinExistence type="inferred from homology"/>
<reference evidence="8" key="1">
    <citation type="submission" date="2022-06" db="EMBL/GenBank/DDBJ databases">
        <title>Devosia sp. XJ19-45 genome assembly.</title>
        <authorList>
            <person name="Li B."/>
            <person name="Cai M."/>
            <person name="Nie G."/>
            <person name="Li W."/>
        </authorList>
    </citation>
    <scope>NUCLEOTIDE SEQUENCE</scope>
    <source>
        <strain evidence="8">XJ19-45</strain>
    </source>
</reference>
<dbReference type="PANTHER" id="PTHR32322:SF2">
    <property type="entry name" value="EAMA DOMAIN-CONTAINING PROTEIN"/>
    <property type="match status" value="1"/>
</dbReference>
<keyword evidence="4 6" id="KW-1133">Transmembrane helix</keyword>
<dbReference type="GO" id="GO:0016020">
    <property type="term" value="C:membrane"/>
    <property type="evidence" value="ECO:0007669"/>
    <property type="project" value="UniProtKB-SubCell"/>
</dbReference>
<dbReference type="InterPro" id="IPR037185">
    <property type="entry name" value="EmrE-like"/>
</dbReference>
<keyword evidence="5 6" id="KW-0472">Membrane</keyword>
<feature type="transmembrane region" description="Helical" evidence="6">
    <location>
        <begin position="105"/>
        <end position="125"/>
    </location>
</feature>
<name>A0A9Q4AS99_9HYPH</name>
<comment type="similarity">
    <text evidence="2">Belongs to the EamA transporter family.</text>
</comment>
<evidence type="ECO:0000256" key="2">
    <source>
        <dbReference type="ARBA" id="ARBA00007362"/>
    </source>
</evidence>
<feature type="transmembrane region" description="Helical" evidence="6">
    <location>
        <begin position="46"/>
        <end position="67"/>
    </location>
</feature>
<dbReference type="SUPFAM" id="SSF103481">
    <property type="entry name" value="Multidrug resistance efflux transporter EmrE"/>
    <property type="match status" value="2"/>
</dbReference>
<comment type="subcellular location">
    <subcellularLocation>
        <location evidence="1">Membrane</location>
        <topology evidence="1">Multi-pass membrane protein</topology>
    </subcellularLocation>
</comment>
<keyword evidence="3 6" id="KW-0812">Transmembrane</keyword>
<comment type="caution">
    <text evidence="8">The sequence shown here is derived from an EMBL/GenBank/DDBJ whole genome shotgun (WGS) entry which is preliminary data.</text>
</comment>
<organism evidence="8 9">
    <name type="scientific">Devosia ureilytica</name>
    <dbReference type="NCBI Taxonomy" id="2952754"/>
    <lineage>
        <taxon>Bacteria</taxon>
        <taxon>Pseudomonadati</taxon>
        <taxon>Pseudomonadota</taxon>
        <taxon>Alphaproteobacteria</taxon>
        <taxon>Hyphomicrobiales</taxon>
        <taxon>Devosiaceae</taxon>
        <taxon>Devosia</taxon>
    </lineage>
</organism>
<dbReference type="Pfam" id="PF00892">
    <property type="entry name" value="EamA"/>
    <property type="match status" value="2"/>
</dbReference>
<evidence type="ECO:0000256" key="5">
    <source>
        <dbReference type="ARBA" id="ARBA00023136"/>
    </source>
</evidence>
<feature type="domain" description="EamA" evidence="7">
    <location>
        <begin position="17"/>
        <end position="144"/>
    </location>
</feature>
<keyword evidence="9" id="KW-1185">Reference proteome</keyword>
<evidence type="ECO:0000256" key="1">
    <source>
        <dbReference type="ARBA" id="ARBA00004141"/>
    </source>
</evidence>
<evidence type="ECO:0000256" key="4">
    <source>
        <dbReference type="ARBA" id="ARBA00022989"/>
    </source>
</evidence>
<feature type="transmembrane region" description="Helical" evidence="6">
    <location>
        <begin position="189"/>
        <end position="210"/>
    </location>
</feature>
<evidence type="ECO:0000313" key="9">
    <source>
        <dbReference type="Proteomes" id="UP001060275"/>
    </source>
</evidence>
<dbReference type="RefSeq" id="WP_254675893.1">
    <property type="nucleotide sequence ID" value="NZ_JAMWDU010000007.1"/>
</dbReference>
<evidence type="ECO:0000259" key="7">
    <source>
        <dbReference type="Pfam" id="PF00892"/>
    </source>
</evidence>
<dbReference type="EMBL" id="JAMWDU010000007">
    <property type="protein sequence ID" value="MCP8888929.1"/>
    <property type="molecule type" value="Genomic_DNA"/>
</dbReference>
<evidence type="ECO:0000313" key="8">
    <source>
        <dbReference type="EMBL" id="MCP8888929.1"/>
    </source>
</evidence>
<accession>A0A9Q4AS99</accession>
<feature type="transmembrane region" description="Helical" evidence="6">
    <location>
        <begin position="79"/>
        <end position="99"/>
    </location>
</feature>
<feature type="transmembrane region" description="Helical" evidence="6">
    <location>
        <begin position="157"/>
        <end position="177"/>
    </location>
</feature>
<feature type="transmembrane region" description="Helical" evidence="6">
    <location>
        <begin position="20"/>
        <end position="40"/>
    </location>
</feature>
<protein>
    <submittedName>
        <fullName evidence="8">DMT family transporter</fullName>
    </submittedName>
</protein>
<feature type="transmembrane region" description="Helical" evidence="6">
    <location>
        <begin position="222"/>
        <end position="243"/>
    </location>
</feature>
<evidence type="ECO:0000256" key="3">
    <source>
        <dbReference type="ARBA" id="ARBA00022692"/>
    </source>
</evidence>
<feature type="domain" description="EamA" evidence="7">
    <location>
        <begin position="160"/>
        <end position="291"/>
    </location>
</feature>
<gene>
    <name evidence="8" type="ORF">NF348_17585</name>
</gene>
<evidence type="ECO:0000256" key="6">
    <source>
        <dbReference type="SAM" id="Phobius"/>
    </source>
</evidence>
<dbReference type="AlphaFoldDB" id="A0A9Q4AS99"/>
<dbReference type="InterPro" id="IPR000620">
    <property type="entry name" value="EamA_dom"/>
</dbReference>
<dbReference type="PANTHER" id="PTHR32322">
    <property type="entry name" value="INNER MEMBRANE TRANSPORTER"/>
    <property type="match status" value="1"/>
</dbReference>
<feature type="transmembrane region" description="Helical" evidence="6">
    <location>
        <begin position="255"/>
        <end position="273"/>
    </location>
</feature>
<feature type="transmembrane region" description="Helical" evidence="6">
    <location>
        <begin position="279"/>
        <end position="297"/>
    </location>
</feature>